<dbReference type="Proteomes" id="UP001066276">
    <property type="component" value="Chromosome 7"/>
</dbReference>
<name>A0AAV7PFC7_PLEWA</name>
<reference evidence="1" key="1">
    <citation type="journal article" date="2022" name="bioRxiv">
        <title>Sequencing and chromosome-scale assembly of the giantPleurodeles waltlgenome.</title>
        <authorList>
            <person name="Brown T."/>
            <person name="Elewa A."/>
            <person name="Iarovenko S."/>
            <person name="Subramanian E."/>
            <person name="Araus A.J."/>
            <person name="Petzold A."/>
            <person name="Susuki M."/>
            <person name="Suzuki K.-i.T."/>
            <person name="Hayashi T."/>
            <person name="Toyoda A."/>
            <person name="Oliveira C."/>
            <person name="Osipova E."/>
            <person name="Leigh N.D."/>
            <person name="Simon A."/>
            <person name="Yun M.H."/>
        </authorList>
    </citation>
    <scope>NUCLEOTIDE SEQUENCE</scope>
    <source>
        <strain evidence="1">20211129_DDA</strain>
        <tissue evidence="1">Liver</tissue>
    </source>
</reference>
<evidence type="ECO:0000313" key="2">
    <source>
        <dbReference type="Proteomes" id="UP001066276"/>
    </source>
</evidence>
<comment type="caution">
    <text evidence="1">The sequence shown here is derived from an EMBL/GenBank/DDBJ whole genome shotgun (WGS) entry which is preliminary data.</text>
</comment>
<accession>A0AAV7PFC7</accession>
<dbReference type="AlphaFoldDB" id="A0AAV7PFC7"/>
<keyword evidence="2" id="KW-1185">Reference proteome</keyword>
<organism evidence="1 2">
    <name type="scientific">Pleurodeles waltl</name>
    <name type="common">Iberian ribbed newt</name>
    <dbReference type="NCBI Taxonomy" id="8319"/>
    <lineage>
        <taxon>Eukaryota</taxon>
        <taxon>Metazoa</taxon>
        <taxon>Chordata</taxon>
        <taxon>Craniata</taxon>
        <taxon>Vertebrata</taxon>
        <taxon>Euteleostomi</taxon>
        <taxon>Amphibia</taxon>
        <taxon>Batrachia</taxon>
        <taxon>Caudata</taxon>
        <taxon>Salamandroidea</taxon>
        <taxon>Salamandridae</taxon>
        <taxon>Pleurodelinae</taxon>
        <taxon>Pleurodeles</taxon>
    </lineage>
</organism>
<proteinExistence type="predicted"/>
<dbReference type="EMBL" id="JANPWB010000011">
    <property type="protein sequence ID" value="KAJ1127026.1"/>
    <property type="molecule type" value="Genomic_DNA"/>
</dbReference>
<gene>
    <name evidence="1" type="ORF">NDU88_005432</name>
</gene>
<sequence>MCGGGVLCERNDERIAKQPERNNAREPKRLLWRLSVLRRYVVTNASPSNQSETTYEELSAYSDSTNTCTELNKHNASFVAKRRHAR</sequence>
<protein>
    <submittedName>
        <fullName evidence="1">Uncharacterized protein</fullName>
    </submittedName>
</protein>
<evidence type="ECO:0000313" key="1">
    <source>
        <dbReference type="EMBL" id="KAJ1127026.1"/>
    </source>
</evidence>